<evidence type="ECO:0000313" key="1">
    <source>
        <dbReference type="EMBL" id="OFW58524.1"/>
    </source>
</evidence>
<name>A0A1F2WNU3_9ACTN</name>
<dbReference type="AlphaFoldDB" id="A0A1F2WNU3"/>
<protein>
    <recommendedName>
        <fullName evidence="3">DUF763 domain-containing protein</fullName>
    </recommendedName>
</protein>
<evidence type="ECO:0008006" key="3">
    <source>
        <dbReference type="Google" id="ProtNLM"/>
    </source>
</evidence>
<dbReference type="InterPro" id="IPR008482">
    <property type="entry name" value="DUF763"/>
</dbReference>
<comment type="caution">
    <text evidence="1">The sequence shown here is derived from an EMBL/GenBank/DDBJ whole genome shotgun (WGS) entry which is preliminary data.</text>
</comment>
<dbReference type="STRING" id="1797197.A2Y75_02955"/>
<organism evidence="1 2">
    <name type="scientific">Candidatus Solincola sediminis</name>
    <dbReference type="NCBI Taxonomy" id="1797199"/>
    <lineage>
        <taxon>Bacteria</taxon>
        <taxon>Bacillati</taxon>
        <taxon>Actinomycetota</taxon>
        <taxon>Candidatus Geothermincolia</taxon>
        <taxon>Candidatus Geothermincolales</taxon>
        <taxon>Candidatus Geothermincolaceae</taxon>
        <taxon>Candidatus Solincola</taxon>
    </lineage>
</organism>
<sequence length="358" mass="39764">MQRTGIANLPLHGGKAPRWLFDRMVKLAGGILVFMVEELGPADTLARFSDPFWFQSFGCVLGFDWHSSGVTTTTCGAVKEALRGRPDIGLFAAGGKGAASRRTPAEIESQAERIGLGEAPRLVQASRMSAKVDNNAVQDGYQIYHHFFMFTSTGDWIVVQQGMNDSTGYARRYHWLSKDLRTFIEEPHAAICSDQRGITMDLVAAKSLETREVLGQLSAEKPEIITGELKRLKTLRLPPRHELFIRDLHPASISKVLLKTYERQPEDFEVLLGMPGVGGKTLRALALIAELVHGTSVSWEDPARYSFAHGGKDGHPYPVDRENYDLSIEYLEKAVRATPTSRGEKTEALRRLAKYHAS</sequence>
<proteinExistence type="predicted"/>
<dbReference type="Pfam" id="PF05559">
    <property type="entry name" value="DUF763"/>
    <property type="match status" value="1"/>
</dbReference>
<reference evidence="1 2" key="1">
    <citation type="journal article" date="2016" name="Nat. Commun.">
        <title>Thousands of microbial genomes shed light on interconnected biogeochemical processes in an aquifer system.</title>
        <authorList>
            <person name="Anantharaman K."/>
            <person name="Brown C.T."/>
            <person name="Hug L.A."/>
            <person name="Sharon I."/>
            <person name="Castelle C.J."/>
            <person name="Probst A.J."/>
            <person name="Thomas B.C."/>
            <person name="Singh A."/>
            <person name="Wilkins M.J."/>
            <person name="Karaoz U."/>
            <person name="Brodie E.L."/>
            <person name="Williams K.H."/>
            <person name="Hubbard S.S."/>
            <person name="Banfield J.F."/>
        </authorList>
    </citation>
    <scope>NUCLEOTIDE SEQUENCE [LARGE SCALE GENOMIC DNA]</scope>
</reference>
<accession>A0A1F2WNU3</accession>
<evidence type="ECO:0000313" key="2">
    <source>
        <dbReference type="Proteomes" id="UP000177876"/>
    </source>
</evidence>
<gene>
    <name evidence="1" type="ORF">A2Y75_02955</name>
</gene>
<dbReference type="Proteomes" id="UP000177876">
    <property type="component" value="Unassembled WGS sequence"/>
</dbReference>
<dbReference type="EMBL" id="MELK01000022">
    <property type="protein sequence ID" value="OFW58524.1"/>
    <property type="molecule type" value="Genomic_DNA"/>
</dbReference>
<dbReference type="PANTHER" id="PTHR38597">
    <property type="entry name" value="BLL3834 PROTEIN"/>
    <property type="match status" value="1"/>
</dbReference>
<dbReference type="PANTHER" id="PTHR38597:SF1">
    <property type="entry name" value="BLL3834 PROTEIN"/>
    <property type="match status" value="1"/>
</dbReference>